<accession>A0A6I2MQE6</accession>
<organism evidence="2 3">
    <name type="scientific">Maribacter luteus</name>
    <dbReference type="NCBI Taxonomy" id="2594478"/>
    <lineage>
        <taxon>Bacteria</taxon>
        <taxon>Pseudomonadati</taxon>
        <taxon>Bacteroidota</taxon>
        <taxon>Flavobacteriia</taxon>
        <taxon>Flavobacteriales</taxon>
        <taxon>Flavobacteriaceae</taxon>
        <taxon>Maribacter</taxon>
    </lineage>
</organism>
<keyword evidence="3" id="KW-1185">Reference proteome</keyword>
<comment type="caution">
    <text evidence="2">The sequence shown here is derived from an EMBL/GenBank/DDBJ whole genome shotgun (WGS) entry which is preliminary data.</text>
</comment>
<evidence type="ECO:0000313" key="3">
    <source>
        <dbReference type="Proteomes" id="UP000443153"/>
    </source>
</evidence>
<keyword evidence="1" id="KW-0472">Membrane</keyword>
<feature type="transmembrane region" description="Helical" evidence="1">
    <location>
        <begin position="75"/>
        <end position="94"/>
    </location>
</feature>
<evidence type="ECO:0000313" key="2">
    <source>
        <dbReference type="EMBL" id="MRX63426.1"/>
    </source>
</evidence>
<keyword evidence="1" id="KW-0812">Transmembrane</keyword>
<proteinExistence type="predicted"/>
<feature type="transmembrane region" description="Helical" evidence="1">
    <location>
        <begin position="114"/>
        <end position="137"/>
    </location>
</feature>
<dbReference type="AlphaFoldDB" id="A0A6I2MQE6"/>
<dbReference type="Proteomes" id="UP000443153">
    <property type="component" value="Unassembled WGS sequence"/>
</dbReference>
<protein>
    <submittedName>
        <fullName evidence="2">Uncharacterized protein</fullName>
    </submittedName>
</protein>
<gene>
    <name evidence="2" type="ORF">GJ691_04505</name>
</gene>
<feature type="transmembrane region" description="Helical" evidence="1">
    <location>
        <begin position="7"/>
        <end position="23"/>
    </location>
</feature>
<name>A0A6I2MQE6_9FLAO</name>
<sequence length="143" mass="15479">MHKFLKLFLLIIGVISAILWYLLPEKDMPVAEAAQSGAMNAMFMITYLLLGIAVVASLVFTLKNLFANPAGLKKTLFVIGGFLLVVVISYVLASGTDVADDYMAMSDESTVKKIGMGLNVFFILTVVAVVAIVLPGIKRMFSK</sequence>
<dbReference type="RefSeq" id="WP_154364199.1">
    <property type="nucleotide sequence ID" value="NZ_CANMYZ010000004.1"/>
</dbReference>
<keyword evidence="1" id="KW-1133">Transmembrane helix</keyword>
<dbReference type="OrthoDB" id="1449378at2"/>
<feature type="transmembrane region" description="Helical" evidence="1">
    <location>
        <begin position="43"/>
        <end position="63"/>
    </location>
</feature>
<reference evidence="2 3" key="1">
    <citation type="submission" date="2019-11" db="EMBL/GenBank/DDBJ databases">
        <title>Maribacter lutea sp. nov., a marine bacterium isolated from intertidal sand.</title>
        <authorList>
            <person name="Liu A."/>
        </authorList>
    </citation>
    <scope>NUCLEOTIDE SEQUENCE [LARGE SCALE GENOMIC DNA]</scope>
    <source>
        <strain evidence="2 3">RZ05</strain>
    </source>
</reference>
<dbReference type="EMBL" id="WKJH01000002">
    <property type="protein sequence ID" value="MRX63426.1"/>
    <property type="molecule type" value="Genomic_DNA"/>
</dbReference>
<evidence type="ECO:0000256" key="1">
    <source>
        <dbReference type="SAM" id="Phobius"/>
    </source>
</evidence>